<proteinExistence type="predicted"/>
<keyword evidence="2" id="KW-1185">Reference proteome</keyword>
<dbReference type="AlphaFoldDB" id="A0A6A6JEK9"/>
<dbReference type="GeneID" id="54551990"/>
<sequence>MAPRILTDRSHGGFDAGWAGFVCGLWAAMACEWVAKWVEHDGIDESQTRTKMRRLRGSRSGDVRHL</sequence>
<evidence type="ECO:0000313" key="2">
    <source>
        <dbReference type="Proteomes" id="UP000800097"/>
    </source>
</evidence>
<protein>
    <submittedName>
        <fullName evidence="1">Uncharacterized protein</fullName>
    </submittedName>
</protein>
<gene>
    <name evidence="1" type="ORF">EI97DRAFT_435249</name>
</gene>
<dbReference type="PROSITE" id="PS51257">
    <property type="entry name" value="PROKAR_LIPOPROTEIN"/>
    <property type="match status" value="1"/>
</dbReference>
<dbReference type="EMBL" id="ML986503">
    <property type="protein sequence ID" value="KAF2274418.1"/>
    <property type="molecule type" value="Genomic_DNA"/>
</dbReference>
<evidence type="ECO:0000313" key="1">
    <source>
        <dbReference type="EMBL" id="KAF2274418.1"/>
    </source>
</evidence>
<dbReference type="Proteomes" id="UP000800097">
    <property type="component" value="Unassembled WGS sequence"/>
</dbReference>
<reference evidence="1" key="1">
    <citation type="journal article" date="2020" name="Stud. Mycol.">
        <title>101 Dothideomycetes genomes: a test case for predicting lifestyles and emergence of pathogens.</title>
        <authorList>
            <person name="Haridas S."/>
            <person name="Albert R."/>
            <person name="Binder M."/>
            <person name="Bloem J."/>
            <person name="Labutti K."/>
            <person name="Salamov A."/>
            <person name="Andreopoulos B."/>
            <person name="Baker S."/>
            <person name="Barry K."/>
            <person name="Bills G."/>
            <person name="Bluhm B."/>
            <person name="Cannon C."/>
            <person name="Castanera R."/>
            <person name="Culley D."/>
            <person name="Daum C."/>
            <person name="Ezra D."/>
            <person name="Gonzalez J."/>
            <person name="Henrissat B."/>
            <person name="Kuo A."/>
            <person name="Liang C."/>
            <person name="Lipzen A."/>
            <person name="Lutzoni F."/>
            <person name="Magnuson J."/>
            <person name="Mondo S."/>
            <person name="Nolan M."/>
            <person name="Ohm R."/>
            <person name="Pangilinan J."/>
            <person name="Park H.-J."/>
            <person name="Ramirez L."/>
            <person name="Alfaro M."/>
            <person name="Sun H."/>
            <person name="Tritt A."/>
            <person name="Yoshinaga Y."/>
            <person name="Zwiers L.-H."/>
            <person name="Turgeon B."/>
            <person name="Goodwin S."/>
            <person name="Spatafora J."/>
            <person name="Crous P."/>
            <person name="Grigoriev I."/>
        </authorList>
    </citation>
    <scope>NUCLEOTIDE SEQUENCE</scope>
    <source>
        <strain evidence="1">CBS 379.55</strain>
    </source>
</reference>
<accession>A0A6A6JEK9</accession>
<organism evidence="1 2">
    <name type="scientific">Westerdykella ornata</name>
    <dbReference type="NCBI Taxonomy" id="318751"/>
    <lineage>
        <taxon>Eukaryota</taxon>
        <taxon>Fungi</taxon>
        <taxon>Dikarya</taxon>
        <taxon>Ascomycota</taxon>
        <taxon>Pezizomycotina</taxon>
        <taxon>Dothideomycetes</taxon>
        <taxon>Pleosporomycetidae</taxon>
        <taxon>Pleosporales</taxon>
        <taxon>Sporormiaceae</taxon>
        <taxon>Westerdykella</taxon>
    </lineage>
</organism>
<name>A0A6A6JEK9_WESOR</name>
<dbReference type="RefSeq" id="XP_033651957.1">
    <property type="nucleotide sequence ID" value="XM_033798815.1"/>
</dbReference>